<evidence type="ECO:0000313" key="1">
    <source>
        <dbReference type="EMBL" id="OGC19869.1"/>
    </source>
</evidence>
<proteinExistence type="predicted"/>
<protein>
    <recommendedName>
        <fullName evidence="3">Helicase ATP-binding domain-containing protein</fullName>
    </recommendedName>
</protein>
<accession>A0A1F4SHK5</accession>
<evidence type="ECO:0008006" key="3">
    <source>
        <dbReference type="Google" id="ProtNLM"/>
    </source>
</evidence>
<evidence type="ECO:0000313" key="2">
    <source>
        <dbReference type="Proteomes" id="UP000178417"/>
    </source>
</evidence>
<dbReference type="AlphaFoldDB" id="A0A1F4SHK5"/>
<reference evidence="1 2" key="1">
    <citation type="journal article" date="2016" name="Nat. Commun.">
        <title>Thousands of microbial genomes shed light on interconnected biogeochemical processes in an aquifer system.</title>
        <authorList>
            <person name="Anantharaman K."/>
            <person name="Brown C.T."/>
            <person name="Hug L.A."/>
            <person name="Sharon I."/>
            <person name="Castelle C.J."/>
            <person name="Probst A.J."/>
            <person name="Thomas B.C."/>
            <person name="Singh A."/>
            <person name="Wilkins M.J."/>
            <person name="Karaoz U."/>
            <person name="Brodie E.L."/>
            <person name="Williams K.H."/>
            <person name="Hubbard S.S."/>
            <person name="Banfield J.F."/>
        </authorList>
    </citation>
    <scope>NUCLEOTIDE SEQUENCE [LARGE SCALE GENOMIC DNA]</scope>
</reference>
<dbReference type="SUPFAM" id="SSF52540">
    <property type="entry name" value="P-loop containing nucleoside triphosphate hydrolases"/>
    <property type="match status" value="1"/>
</dbReference>
<dbReference type="EMBL" id="MEUB01000058">
    <property type="protein sequence ID" value="OGC19869.1"/>
    <property type="molecule type" value="Genomic_DNA"/>
</dbReference>
<organism evidence="1 2">
    <name type="scientific">candidate division WOR-1 bacterium RIFOXYB2_FULL_37_13</name>
    <dbReference type="NCBI Taxonomy" id="1802579"/>
    <lineage>
        <taxon>Bacteria</taxon>
        <taxon>Bacillati</taxon>
        <taxon>Saganbacteria</taxon>
    </lineage>
</organism>
<dbReference type="STRING" id="1802579.A2310_05920"/>
<comment type="caution">
    <text evidence="1">The sequence shown here is derived from an EMBL/GenBank/DDBJ whole genome shotgun (WGS) entry which is preliminary data.</text>
</comment>
<gene>
    <name evidence="1" type="ORF">A2310_05920</name>
</gene>
<dbReference type="InterPro" id="IPR027417">
    <property type="entry name" value="P-loop_NTPase"/>
</dbReference>
<name>A0A1F4SHK5_UNCSA</name>
<sequence>MNFKVTVGSVARGGVGIPSSARKVRASLAFASLPRFALALNRFILKAPQLECLNLFSKEIRNKAMQQNLYHRLGMVDLGDLSENDLVKELNQNGFGVAYHIGGHLVVGLKGEIDEGLECGIFVSTRNRLNDISKDSLISQIKELGFYHPLRGILWKEGIKNKKFLLIMAKEIEGFADILGINKFAMDRDHFSIRNRIKHGVPEVEKCCVDPNLGTTLSGFYNAVDGDKRRNGTPVIDHMFTLLGWGVLKEQSLKTQLAAIKDMTLVRADRFSMDTHIYLFRRVSEVSGISIQYLTKKDFEKTAIPEIGNKTVRWLYKFYDERTNRRKETTIQSILAVMQGHEEALVSFANDGHKKRPKRKNPNPSLLRELGFLFGASTIRKENGARVDFGLPDLGAFERILFAKINLRESTDPLLCILGSQKFQLYSLEDLEIAGLDSSQVSAARVMLDRRNPLVLVDGPAWSGKTRLAALLGKESVYQGKTVLVVVPNSFAMETFIKELLEWRNNKNSFPVLCAGSNLSNTLTPFDVKKGNILTNAKTSSTKSCRGGMMLVATYDEVQRILEDEEEKKRIFRGKEITDVIIENADGFSKIRALAISSFATERVVLFGNSRGFLPVLVGAESLGFAKRQSFGRSLFDDLVHRKIASTQLQNIYDLPLPVGTLTSYMFYGGIPVSFYDSSQASLRLIDTSGIQVDSSSARRNEPSPETKITLSILRRKLKEGFSLDDIGMTLPTTVQIDFLKNALRREQNGLLTDQFLERHFRTFDEMSGIRFPHVIAVFDGTSDASTLRGIRDAMTSAAKTFTLIGNLNPPVLGVAGHAINTDPLTLQIMEALRYIGTTGRLLADMEMAEYTMGEFV</sequence>
<dbReference type="Gene3D" id="3.40.50.300">
    <property type="entry name" value="P-loop containing nucleotide triphosphate hydrolases"/>
    <property type="match status" value="1"/>
</dbReference>
<dbReference type="Proteomes" id="UP000178417">
    <property type="component" value="Unassembled WGS sequence"/>
</dbReference>